<gene>
    <name evidence="1" type="ORF">NCTC10038_00937</name>
</gene>
<dbReference type="EMBL" id="LS483372">
    <property type="protein sequence ID" value="SQF89554.1"/>
    <property type="molecule type" value="Genomic_DNA"/>
</dbReference>
<dbReference type="AlphaFoldDB" id="A0A3M3XLL9"/>
<reference evidence="1 2" key="1">
    <citation type="submission" date="2018-06" db="EMBL/GenBank/DDBJ databases">
        <authorList>
            <consortium name="Pathogen Informatics"/>
            <person name="Doyle S."/>
        </authorList>
    </citation>
    <scope>NUCLEOTIDE SEQUENCE [LARGE SCALE GENOMIC DNA]</scope>
    <source>
        <strain evidence="1 2">NCTC10038</strain>
    </source>
</reference>
<evidence type="ECO:0000313" key="1">
    <source>
        <dbReference type="EMBL" id="SQF89554.1"/>
    </source>
</evidence>
<proteinExistence type="predicted"/>
<accession>A0A3M3XLL9</accession>
<organism evidence="1 2">
    <name type="scientific">Pseudomonas fluorescens</name>
    <dbReference type="NCBI Taxonomy" id="294"/>
    <lineage>
        <taxon>Bacteria</taxon>
        <taxon>Pseudomonadati</taxon>
        <taxon>Pseudomonadota</taxon>
        <taxon>Gammaproteobacteria</taxon>
        <taxon>Pseudomonadales</taxon>
        <taxon>Pseudomonadaceae</taxon>
        <taxon>Pseudomonas</taxon>
    </lineage>
</organism>
<protein>
    <submittedName>
        <fullName evidence="1">Uncharacterized protein</fullName>
    </submittedName>
</protein>
<evidence type="ECO:0000313" key="2">
    <source>
        <dbReference type="Proteomes" id="UP000248640"/>
    </source>
</evidence>
<dbReference type="Proteomes" id="UP000248640">
    <property type="component" value="Chromosome 1"/>
</dbReference>
<name>A0A3M3XLL9_PSEFL</name>
<sequence length="203" mass="23116">MGFLRARHEHPYRRLIGLHHVVYKQHFAQCINQRLRLHTADADPLRQGRARDGEAGPPKDLFLTVQRKMITVFGDDHLGQQTCRRDALVDDLRRYQCLDQSLAVITDPLATDVLFNREHAGRVVKFLADILTYTLEGAAAFAVSVVRFVMDLRAWKLGRQGGAFRFLLSPSRSWRGLQRLELSFGGRDISVDQVIKQAGLIRA</sequence>